<comment type="caution">
    <text evidence="3">The sequence shown here is derived from an EMBL/GenBank/DDBJ whole genome shotgun (WGS) entry which is preliminary data.</text>
</comment>
<feature type="region of interest" description="Disordered" evidence="1">
    <location>
        <begin position="326"/>
        <end position="374"/>
    </location>
</feature>
<sequence length="453" mass="47861">MSPHPDAPSLPAWVTWWQRPFPDANTLLLPGRQPTLIDSGFVAHAQETAARARSQAGNVALVVNTHWHSDHVGGNALLQAQGAAIAAGAPEAEAISRRDPGCCAAEYLDQPVAPYTVDLALDDKQVLCLGDTDWEVLRTPGHTPGHLALWQPEERLLVVGDAMSDYDVGWVNAALDGPDAATTALTSLKRMADLAPRMILPSHGPIPTEPATTLRRAQRLVDDPGGAVWYGARRIFAFALMIREGIPVNEVEPYLLARTWLTDAARFLDVSPEFLTAELVTTMLSSGAVVLRDGRLHAAADHTPTTAEALHMPYPRAWPTTEPPWLGGSEFRVSGQPAPDTARATPSRRGGPEVRAVQAEAPTRQGTAGPEVGAPSGARAPEICGCTLCSVTGGDAVGGQPGQEEPGCPPGRRVRPWRAGPPAAPPAARRLPAAAVPHGSGSPLRAGPPRTPR</sequence>
<organism evidence="3 4">
    <name type="scientific">Streptomyces umbrinus</name>
    <dbReference type="NCBI Taxonomy" id="67370"/>
    <lineage>
        <taxon>Bacteria</taxon>
        <taxon>Bacillati</taxon>
        <taxon>Actinomycetota</taxon>
        <taxon>Actinomycetes</taxon>
        <taxon>Kitasatosporales</taxon>
        <taxon>Streptomycetaceae</taxon>
        <taxon>Streptomyces</taxon>
        <taxon>Streptomyces phaeochromogenes group</taxon>
    </lineage>
</organism>
<evidence type="ECO:0000259" key="2">
    <source>
        <dbReference type="SMART" id="SM00849"/>
    </source>
</evidence>
<feature type="region of interest" description="Disordered" evidence="1">
    <location>
        <begin position="397"/>
        <end position="453"/>
    </location>
</feature>
<dbReference type="InterPro" id="IPR001279">
    <property type="entry name" value="Metallo-B-lactamas"/>
</dbReference>
<evidence type="ECO:0000313" key="4">
    <source>
        <dbReference type="Proteomes" id="UP001230328"/>
    </source>
</evidence>
<dbReference type="InterPro" id="IPR050855">
    <property type="entry name" value="NDM-1-like"/>
</dbReference>
<reference evidence="3 4" key="1">
    <citation type="submission" date="2023-07" db="EMBL/GenBank/DDBJ databases">
        <title>Comparative genomics of wheat-associated soil bacteria to identify genetic determinants of phenazine resistance.</title>
        <authorList>
            <person name="Mouncey N."/>
        </authorList>
    </citation>
    <scope>NUCLEOTIDE SEQUENCE [LARGE SCALE GENOMIC DNA]</scope>
    <source>
        <strain evidence="3 4">V2I4</strain>
    </source>
</reference>
<dbReference type="PANTHER" id="PTHR42951">
    <property type="entry name" value="METALLO-BETA-LACTAMASE DOMAIN-CONTAINING"/>
    <property type="match status" value="1"/>
</dbReference>
<dbReference type="SUPFAM" id="SSF56281">
    <property type="entry name" value="Metallo-hydrolase/oxidoreductase"/>
    <property type="match status" value="1"/>
</dbReference>
<evidence type="ECO:0000313" key="3">
    <source>
        <dbReference type="EMBL" id="MDQ1022772.1"/>
    </source>
</evidence>
<dbReference type="Proteomes" id="UP001230328">
    <property type="component" value="Unassembled WGS sequence"/>
</dbReference>
<dbReference type="Pfam" id="PF00753">
    <property type="entry name" value="Lactamase_B"/>
    <property type="match status" value="1"/>
</dbReference>
<keyword evidence="4" id="KW-1185">Reference proteome</keyword>
<dbReference type="Gene3D" id="3.60.15.10">
    <property type="entry name" value="Ribonuclease Z/Hydroxyacylglutathione hydrolase-like"/>
    <property type="match status" value="1"/>
</dbReference>
<feature type="domain" description="Metallo-beta-lactamase" evidence="2">
    <location>
        <begin position="23"/>
        <end position="203"/>
    </location>
</feature>
<feature type="compositionally biased region" description="Low complexity" evidence="1">
    <location>
        <begin position="417"/>
        <end position="437"/>
    </location>
</feature>
<protein>
    <submittedName>
        <fullName evidence="3">Glyoxylase-like metal-dependent hydrolase (Beta-lactamase superfamily II)</fullName>
    </submittedName>
</protein>
<accession>A0ABU0SGT5</accession>
<evidence type="ECO:0000256" key="1">
    <source>
        <dbReference type="SAM" id="MobiDB-lite"/>
    </source>
</evidence>
<dbReference type="EMBL" id="JAUSZI010000002">
    <property type="protein sequence ID" value="MDQ1022772.1"/>
    <property type="molecule type" value="Genomic_DNA"/>
</dbReference>
<dbReference type="PANTHER" id="PTHR42951:SF17">
    <property type="entry name" value="METALLO-BETA-LACTAMASE DOMAIN-CONTAINING PROTEIN"/>
    <property type="match status" value="1"/>
</dbReference>
<dbReference type="InterPro" id="IPR036866">
    <property type="entry name" value="RibonucZ/Hydroxyglut_hydro"/>
</dbReference>
<proteinExistence type="predicted"/>
<dbReference type="SMART" id="SM00849">
    <property type="entry name" value="Lactamase_B"/>
    <property type="match status" value="1"/>
</dbReference>
<name>A0ABU0SGT5_9ACTN</name>
<gene>
    <name evidence="3" type="ORF">QF035_000354</name>
</gene>